<comment type="caution">
    <text evidence="2">The sequence shown here is derived from an EMBL/GenBank/DDBJ whole genome shotgun (WGS) entry which is preliminary data.</text>
</comment>
<evidence type="ECO:0000256" key="1">
    <source>
        <dbReference type="SAM" id="MobiDB-lite"/>
    </source>
</evidence>
<dbReference type="AlphaFoldDB" id="A0A561T1B7"/>
<name>A0A561T1B7_9PSEU</name>
<keyword evidence="3" id="KW-1185">Reference proteome</keyword>
<proteinExistence type="predicted"/>
<reference evidence="2 3" key="1">
    <citation type="submission" date="2019-06" db="EMBL/GenBank/DDBJ databases">
        <title>Sequencing the genomes of 1000 actinobacteria strains.</title>
        <authorList>
            <person name="Klenk H.-P."/>
        </authorList>
    </citation>
    <scope>NUCLEOTIDE SEQUENCE [LARGE SCALE GENOMIC DNA]</scope>
    <source>
        <strain evidence="2 3">DSM 45671</strain>
    </source>
</reference>
<feature type="region of interest" description="Disordered" evidence="1">
    <location>
        <begin position="633"/>
        <end position="665"/>
    </location>
</feature>
<evidence type="ECO:0000313" key="2">
    <source>
        <dbReference type="EMBL" id="TWF80903.1"/>
    </source>
</evidence>
<protein>
    <submittedName>
        <fullName evidence="2">Uncharacterized protein</fullName>
    </submittedName>
</protein>
<dbReference type="Proteomes" id="UP000321261">
    <property type="component" value="Unassembled WGS sequence"/>
</dbReference>
<dbReference type="EMBL" id="VIWU01000001">
    <property type="protein sequence ID" value="TWF80903.1"/>
    <property type="molecule type" value="Genomic_DNA"/>
</dbReference>
<gene>
    <name evidence="2" type="ORF">FHX44_116846</name>
</gene>
<dbReference type="RefSeq" id="WP_170309149.1">
    <property type="nucleotide sequence ID" value="NZ_VIWU01000001.1"/>
</dbReference>
<sequence>MADLAPFDPNDYRKRVLAAVEKRGGPDASDPFELYDLPPVDDLDDAAVAEQVAEVWAAWQRQRDHPKYRVLVGLLVQQHAQRSAELLDARRRRMAAARVRAQREQRDSARYELLDAAIRRLVQRHRGIPADKVEGLYEVGALAGLSRAEVDARLGRHRVLPTAASAREPAIGPERRRQVRALLDEFGRLTGDPAPPTLLALLGLGPDATAEQVRTMAGAWRARARELPPERLRAVVDELLVHVSELLEPGREAVDAYLEAVAADVAEYLRPRVRAAVLVEDRLVAEDREHLLEEALELGLDRRRVAALIAALAEELGVGVDGPAPAPAPPAPPRVREWEEPLKAARAALRAGRPAEAQRLVGVAEQHAGHDGGTRVRAVAGEVAAVLADAETRWRAAMAAVEARRWSEAVEILDGLRRTAADVPGPRGSSVEDLLREARAALERADRAVAAALGGPVADRARALSAVLADCAGHPGATAALQQIPVAAPAWVSAARDARGDVLVLWAASITPDVAYRVSRQGSDGRWQVLGRTDTTSMDDGGAPVGVEVPVYAVVAMHAGRASGETRSDAVHAVEPIAVARGPQPPRDVRALRTAGGTVRVSWTGSGEVEYRVRSLTPDGRWRVVGRTRDLSIEDGGAPSNGPVPVYGVSAAAGGERSPEIHSAP</sequence>
<evidence type="ECO:0000313" key="3">
    <source>
        <dbReference type="Proteomes" id="UP000321261"/>
    </source>
</evidence>
<accession>A0A561T1B7</accession>
<organism evidence="2 3">
    <name type="scientific">Pseudonocardia hierapolitana</name>
    <dbReference type="NCBI Taxonomy" id="1128676"/>
    <lineage>
        <taxon>Bacteria</taxon>
        <taxon>Bacillati</taxon>
        <taxon>Actinomycetota</taxon>
        <taxon>Actinomycetes</taxon>
        <taxon>Pseudonocardiales</taxon>
        <taxon>Pseudonocardiaceae</taxon>
        <taxon>Pseudonocardia</taxon>
    </lineage>
</organism>